<name>A0A0G0NPW5_9BACT</name>
<dbReference type="Proteomes" id="UP000034324">
    <property type="component" value="Unassembled WGS sequence"/>
</dbReference>
<dbReference type="AlphaFoldDB" id="A0A0G0NPW5"/>
<protein>
    <submittedName>
        <fullName evidence="1">Uncharacterized protein</fullName>
    </submittedName>
</protein>
<organism evidence="1 2">
    <name type="scientific">Candidatus Daviesbacteria bacterium GW2011_GWF2_38_6</name>
    <dbReference type="NCBI Taxonomy" id="1618432"/>
    <lineage>
        <taxon>Bacteria</taxon>
        <taxon>Candidatus Daviesiibacteriota</taxon>
    </lineage>
</organism>
<dbReference type="EMBL" id="LBVC01000002">
    <property type="protein sequence ID" value="KKQ79111.1"/>
    <property type="molecule type" value="Genomic_DNA"/>
</dbReference>
<sequence>MASGDVYFKIKTPLGVIIRTTKKYWQTIITIKHPSISKYEKEVRVTLKSPDRISKSKQDKRVHLYYKSLGKLNICVVADHVTETEGYIITAYLTDRIKEGEQIYVKS</sequence>
<comment type="caution">
    <text evidence="1">The sequence shown here is derived from an EMBL/GenBank/DDBJ whole genome shotgun (WGS) entry which is preliminary data.</text>
</comment>
<accession>A0A0G0NPW5</accession>
<gene>
    <name evidence="1" type="ORF">US99_C0002G0008</name>
</gene>
<evidence type="ECO:0000313" key="2">
    <source>
        <dbReference type="Proteomes" id="UP000034324"/>
    </source>
</evidence>
<evidence type="ECO:0000313" key="1">
    <source>
        <dbReference type="EMBL" id="KKQ79111.1"/>
    </source>
</evidence>
<proteinExistence type="predicted"/>
<reference evidence="1 2" key="1">
    <citation type="journal article" date="2015" name="Nature">
        <title>rRNA introns, odd ribosomes, and small enigmatic genomes across a large radiation of phyla.</title>
        <authorList>
            <person name="Brown C.T."/>
            <person name="Hug L.A."/>
            <person name="Thomas B.C."/>
            <person name="Sharon I."/>
            <person name="Castelle C.J."/>
            <person name="Singh A."/>
            <person name="Wilkins M.J."/>
            <person name="Williams K.H."/>
            <person name="Banfield J.F."/>
        </authorList>
    </citation>
    <scope>NUCLEOTIDE SEQUENCE [LARGE SCALE GENOMIC DNA]</scope>
</reference>